<protein>
    <submittedName>
        <fullName evidence="1">Hydrolase</fullName>
    </submittedName>
</protein>
<name>A0A2B5WUF9_9BACI</name>
<dbReference type="EMBL" id="NUSQ01000282">
    <property type="protein sequence ID" value="PHD55305.1"/>
    <property type="molecule type" value="Genomic_DNA"/>
</dbReference>
<dbReference type="RefSeq" id="WP_100064434.1">
    <property type="nucleotide sequence ID" value="NZ_NUSQ01000282.1"/>
</dbReference>
<proteinExistence type="predicted"/>
<evidence type="ECO:0000313" key="2">
    <source>
        <dbReference type="Proteomes" id="UP000225997"/>
    </source>
</evidence>
<gene>
    <name evidence="1" type="ORF">COF40_30105</name>
</gene>
<dbReference type="GO" id="GO:0016787">
    <property type="term" value="F:hydrolase activity"/>
    <property type="evidence" value="ECO:0007669"/>
    <property type="project" value="UniProtKB-KW"/>
</dbReference>
<evidence type="ECO:0000313" key="1">
    <source>
        <dbReference type="EMBL" id="PHD55305.1"/>
    </source>
</evidence>
<dbReference type="Proteomes" id="UP000225997">
    <property type="component" value="Unassembled WGS sequence"/>
</dbReference>
<sequence length="102" mass="12394">MEHIETDLQNKIDALGLRPLDDAIYHRYFKNRTVVGIGELQFKYYKMYGQQPMFYSMTHLADSTIEELVKNDEKNQKQFNPSFFMRLKRRVDRWLFRGVVRK</sequence>
<reference evidence="1 2" key="1">
    <citation type="submission" date="2017-09" db="EMBL/GenBank/DDBJ databases">
        <title>Large-scale bioinformatics analysis of Bacillus genomes uncovers conserved roles of natural products in bacterial physiology.</title>
        <authorList>
            <consortium name="Agbiome Team Llc"/>
            <person name="Bleich R.M."/>
            <person name="Grubbs K.J."/>
            <person name="Santa Maria K.C."/>
            <person name="Allen S.E."/>
            <person name="Farag S."/>
            <person name="Shank E.A."/>
            <person name="Bowers A."/>
        </authorList>
    </citation>
    <scope>NUCLEOTIDE SEQUENCE [LARGE SCALE GENOMIC DNA]</scope>
    <source>
        <strain evidence="1 2">AFS044250</strain>
    </source>
</reference>
<organism evidence="1 2">
    <name type="scientific">Bacillus toyonensis</name>
    <dbReference type="NCBI Taxonomy" id="155322"/>
    <lineage>
        <taxon>Bacteria</taxon>
        <taxon>Bacillati</taxon>
        <taxon>Bacillota</taxon>
        <taxon>Bacilli</taxon>
        <taxon>Bacillales</taxon>
        <taxon>Bacillaceae</taxon>
        <taxon>Bacillus</taxon>
        <taxon>Bacillus cereus group</taxon>
    </lineage>
</organism>
<accession>A0A2B5WUF9</accession>
<comment type="caution">
    <text evidence="1">The sequence shown here is derived from an EMBL/GenBank/DDBJ whole genome shotgun (WGS) entry which is preliminary data.</text>
</comment>
<dbReference type="AlphaFoldDB" id="A0A2B5WUF9"/>
<keyword evidence="1" id="KW-0378">Hydrolase</keyword>